<dbReference type="Gene3D" id="3.90.1150.10">
    <property type="entry name" value="Aspartate Aminotransferase, domain 1"/>
    <property type="match status" value="1"/>
</dbReference>
<dbReference type="PANTHER" id="PTHR21152:SF40">
    <property type="entry name" value="ALANINE--GLYOXYLATE AMINOTRANSFERASE"/>
    <property type="match status" value="1"/>
</dbReference>
<dbReference type="PANTHER" id="PTHR21152">
    <property type="entry name" value="AMINOTRANSFERASE CLASS V"/>
    <property type="match status" value="1"/>
</dbReference>
<dbReference type="EMBL" id="LYPA01000043">
    <property type="protein sequence ID" value="OBR66886.1"/>
    <property type="molecule type" value="Genomic_DNA"/>
</dbReference>
<evidence type="ECO:0000259" key="6">
    <source>
        <dbReference type="Pfam" id="PF00266"/>
    </source>
</evidence>
<evidence type="ECO:0000256" key="4">
    <source>
        <dbReference type="PIRSR" id="PIRSR000524-1"/>
    </source>
</evidence>
<name>A0A1A5YMP4_9BACL</name>
<accession>A0A1A5YMP4</accession>
<dbReference type="InterPro" id="IPR000192">
    <property type="entry name" value="Aminotrans_V_dom"/>
</dbReference>
<feature type="binding site" evidence="4">
    <location>
        <position position="335"/>
    </location>
    <ligand>
        <name>substrate</name>
    </ligand>
</feature>
<keyword evidence="3 5" id="KW-0663">Pyridoxal phosphate</keyword>
<dbReference type="InterPro" id="IPR015424">
    <property type="entry name" value="PyrdxlP-dep_Trfase"/>
</dbReference>
<gene>
    <name evidence="7" type="ORF">A7K91_16780</name>
</gene>
<proteinExistence type="inferred from homology"/>
<dbReference type="OrthoDB" id="389074at2"/>
<keyword evidence="8" id="KW-1185">Reference proteome</keyword>
<dbReference type="Gene3D" id="3.40.640.10">
    <property type="entry name" value="Type I PLP-dependent aspartate aminotransferase-like (Major domain)"/>
    <property type="match status" value="1"/>
</dbReference>
<comment type="cofactor">
    <cofactor evidence="1 5">
        <name>pyridoxal 5'-phosphate</name>
        <dbReference type="ChEBI" id="CHEBI:597326"/>
    </cofactor>
</comment>
<dbReference type="PIRSF" id="PIRSF000524">
    <property type="entry name" value="SPT"/>
    <property type="match status" value="1"/>
</dbReference>
<organism evidence="7 8">
    <name type="scientific">Paenibacillus oryzae</name>
    <dbReference type="NCBI Taxonomy" id="1844972"/>
    <lineage>
        <taxon>Bacteria</taxon>
        <taxon>Bacillati</taxon>
        <taxon>Bacillota</taxon>
        <taxon>Bacilli</taxon>
        <taxon>Bacillales</taxon>
        <taxon>Paenibacillaceae</taxon>
        <taxon>Paenibacillus</taxon>
    </lineage>
</organism>
<dbReference type="Proteomes" id="UP000092024">
    <property type="component" value="Unassembled WGS sequence"/>
</dbReference>
<dbReference type="SUPFAM" id="SSF53383">
    <property type="entry name" value="PLP-dependent transferases"/>
    <property type="match status" value="1"/>
</dbReference>
<comment type="similarity">
    <text evidence="2">Belongs to the class-V pyridoxal-phosphate-dependent aminotransferase family.</text>
</comment>
<sequence length="383" mass="41889">MPPAPCLLMTPDVVDIHPAIYQAMYAMEPSPAELDAVTDETTAMLKVLLQTANGFSFTGNGMTRSGTELLAEKLLRHSETVLVPIYGGDGQRLARRLERCGADVMTMERQWGEVFEPDEIVSEMKRRRPALVGLVHGDLTTGQMQKLEEIGRACQEMDILLLADVGATAGCVPLRIDDWQVDAVAGSPGKCLCIPDVIEQVSYNERVEARLAGRRWRFRSHEASRREDNNREMPRYGGELESIRGLRGLRQGLSMILREGIEARFARQQLHAGALEAGLQAMGLQPFGSSTGKLPMMAAFSVPEGVSGVATIKRLWHRGIAIAGTPAGLDADIWRIATIGPGASRQSVTKTIQEMELALIEEGFGLPEGLALAATEAFYKQYE</sequence>
<feature type="domain" description="Aminotransferase class V" evidence="6">
    <location>
        <begin position="63"/>
        <end position="322"/>
    </location>
</feature>
<dbReference type="Pfam" id="PF00266">
    <property type="entry name" value="Aminotran_5"/>
    <property type="match status" value="1"/>
</dbReference>
<dbReference type="GO" id="GO:0008453">
    <property type="term" value="F:alanine-glyoxylate transaminase activity"/>
    <property type="evidence" value="ECO:0007669"/>
    <property type="project" value="TreeGrafter"/>
</dbReference>
<dbReference type="InterPro" id="IPR015422">
    <property type="entry name" value="PyrdxlP-dep_Trfase_small"/>
</dbReference>
<dbReference type="InterPro" id="IPR015421">
    <property type="entry name" value="PyrdxlP-dep_Trfase_major"/>
</dbReference>
<evidence type="ECO:0000256" key="1">
    <source>
        <dbReference type="ARBA" id="ARBA00001933"/>
    </source>
</evidence>
<evidence type="ECO:0000256" key="3">
    <source>
        <dbReference type="ARBA" id="ARBA00022898"/>
    </source>
</evidence>
<dbReference type="GO" id="GO:0004760">
    <property type="term" value="F:L-serine-pyruvate transaminase activity"/>
    <property type="evidence" value="ECO:0007669"/>
    <property type="project" value="TreeGrafter"/>
</dbReference>
<evidence type="ECO:0000256" key="2">
    <source>
        <dbReference type="ARBA" id="ARBA00009236"/>
    </source>
</evidence>
<dbReference type="AlphaFoldDB" id="A0A1A5YMP4"/>
<dbReference type="InterPro" id="IPR024169">
    <property type="entry name" value="SP_NH2Trfase/AEP_transaminase"/>
</dbReference>
<comment type="caution">
    <text evidence="7">The sequence shown here is derived from an EMBL/GenBank/DDBJ whole genome shotgun (WGS) entry which is preliminary data.</text>
</comment>
<evidence type="ECO:0000256" key="5">
    <source>
        <dbReference type="PIRSR" id="PIRSR000524-50"/>
    </source>
</evidence>
<evidence type="ECO:0000313" key="7">
    <source>
        <dbReference type="EMBL" id="OBR66886.1"/>
    </source>
</evidence>
<dbReference type="GO" id="GO:0019265">
    <property type="term" value="P:glycine biosynthetic process, by transamination of glyoxylate"/>
    <property type="evidence" value="ECO:0007669"/>
    <property type="project" value="TreeGrafter"/>
</dbReference>
<protein>
    <recommendedName>
        <fullName evidence="6">Aminotransferase class V domain-containing protein</fullName>
    </recommendedName>
</protein>
<evidence type="ECO:0000313" key="8">
    <source>
        <dbReference type="Proteomes" id="UP000092024"/>
    </source>
</evidence>
<reference evidence="7 8" key="1">
    <citation type="submission" date="2016-05" db="EMBL/GenBank/DDBJ databases">
        <title>Paenibacillus oryzae. sp. nov., isolated from the rice root.</title>
        <authorList>
            <person name="Zhang J."/>
            <person name="Zhang X."/>
        </authorList>
    </citation>
    <scope>NUCLEOTIDE SEQUENCE [LARGE SCALE GENOMIC DNA]</scope>
    <source>
        <strain evidence="7 8">1DrF-4</strain>
    </source>
</reference>
<dbReference type="RefSeq" id="WP_068681272.1">
    <property type="nucleotide sequence ID" value="NZ_LYPA01000043.1"/>
</dbReference>
<feature type="modified residue" description="N6-(pyridoxal phosphate)lysine" evidence="5">
    <location>
        <position position="190"/>
    </location>
</feature>
<dbReference type="STRING" id="1844972.A7K91_16780"/>